<evidence type="ECO:0000313" key="8">
    <source>
        <dbReference type="EnsemblMetazoa" id="ISCW008146-PA"/>
    </source>
</evidence>
<feature type="transmembrane region" description="Helical" evidence="5">
    <location>
        <begin position="491"/>
        <end position="512"/>
    </location>
</feature>
<feature type="transmembrane region" description="Helical" evidence="5">
    <location>
        <begin position="173"/>
        <end position="193"/>
    </location>
</feature>
<reference evidence="8" key="2">
    <citation type="submission" date="2020-05" db="UniProtKB">
        <authorList>
            <consortium name="EnsemblMetazoa"/>
        </authorList>
    </citation>
    <scope>IDENTIFICATION</scope>
    <source>
        <strain evidence="8">wikel</strain>
    </source>
</reference>
<dbReference type="PaxDb" id="6945-B7PSX2"/>
<keyword evidence="2 5" id="KW-0812">Transmembrane</keyword>
<dbReference type="InterPro" id="IPR020846">
    <property type="entry name" value="MFS_dom"/>
</dbReference>
<feature type="transmembrane region" description="Helical" evidence="5">
    <location>
        <begin position="199"/>
        <end position="219"/>
    </location>
</feature>
<dbReference type="HOGENOM" id="CLU_001265_33_4_1"/>
<feature type="transmembrane region" description="Helical" evidence="5">
    <location>
        <begin position="406"/>
        <end position="425"/>
    </location>
</feature>
<dbReference type="Gene3D" id="1.20.1250.20">
    <property type="entry name" value="MFS general substrate transporter like domains"/>
    <property type="match status" value="1"/>
</dbReference>
<feature type="transmembrane region" description="Helical" evidence="5">
    <location>
        <begin position="260"/>
        <end position="278"/>
    </location>
</feature>
<dbReference type="CDD" id="cd17317">
    <property type="entry name" value="MFS_SLC22"/>
    <property type="match status" value="1"/>
</dbReference>
<dbReference type="VEuPathDB" id="VectorBase:ISCI008146"/>
<dbReference type="EnsemblMetazoa" id="ISCW008146-RA">
    <property type="protein sequence ID" value="ISCW008146-PA"/>
    <property type="gene ID" value="ISCW008146"/>
</dbReference>
<evidence type="ECO:0000256" key="3">
    <source>
        <dbReference type="ARBA" id="ARBA00022989"/>
    </source>
</evidence>
<dbReference type="EMBL" id="ABJB010846479">
    <property type="status" value="NOT_ANNOTATED_CDS"/>
    <property type="molecule type" value="Genomic_DNA"/>
</dbReference>
<evidence type="ECO:0000256" key="4">
    <source>
        <dbReference type="ARBA" id="ARBA00023136"/>
    </source>
</evidence>
<protein>
    <submittedName>
        <fullName evidence="7 8">Organic cation/carnitine transporter, putative</fullName>
    </submittedName>
</protein>
<dbReference type="Proteomes" id="UP000001555">
    <property type="component" value="Unassembled WGS sequence"/>
</dbReference>
<dbReference type="AlphaFoldDB" id="B7PSX2"/>
<dbReference type="InterPro" id="IPR036259">
    <property type="entry name" value="MFS_trans_sf"/>
</dbReference>
<dbReference type="GO" id="GO:0022857">
    <property type="term" value="F:transmembrane transporter activity"/>
    <property type="evidence" value="ECO:0007669"/>
    <property type="project" value="InterPro"/>
</dbReference>
<proteinExistence type="predicted"/>
<feature type="transmembrane region" description="Helical" evidence="5">
    <location>
        <begin position="20"/>
        <end position="41"/>
    </location>
</feature>
<keyword evidence="3 5" id="KW-1133">Transmembrane helix</keyword>
<evidence type="ECO:0000313" key="7">
    <source>
        <dbReference type="EMBL" id="EEC09694.1"/>
    </source>
</evidence>
<feature type="transmembrane region" description="Helical" evidence="5">
    <location>
        <begin position="378"/>
        <end position="399"/>
    </location>
</feature>
<dbReference type="InterPro" id="IPR005828">
    <property type="entry name" value="MFS_sugar_transport-like"/>
</dbReference>
<dbReference type="VEuPathDB" id="VectorBase:ISCW008146"/>
<dbReference type="Pfam" id="PF00083">
    <property type="entry name" value="Sugar_tr"/>
    <property type="match status" value="1"/>
</dbReference>
<comment type="subcellular location">
    <subcellularLocation>
        <location evidence="1">Membrane</location>
        <topology evidence="1">Multi-pass membrane protein</topology>
    </subcellularLocation>
</comment>
<dbReference type="EMBL" id="DS781496">
    <property type="protein sequence ID" value="EEC09694.1"/>
    <property type="molecule type" value="Genomic_DNA"/>
</dbReference>
<dbReference type="SUPFAM" id="SSF103473">
    <property type="entry name" value="MFS general substrate transporter"/>
    <property type="match status" value="1"/>
</dbReference>
<dbReference type="PANTHER" id="PTHR24064">
    <property type="entry name" value="SOLUTE CARRIER FAMILY 22 MEMBER"/>
    <property type="match status" value="1"/>
</dbReference>
<feature type="transmembrane region" description="Helical" evidence="5">
    <location>
        <begin position="231"/>
        <end position="254"/>
    </location>
</feature>
<feature type="transmembrane region" description="Helical" evidence="5">
    <location>
        <begin position="431"/>
        <end position="451"/>
    </location>
</feature>
<evidence type="ECO:0000256" key="1">
    <source>
        <dbReference type="ARBA" id="ARBA00004141"/>
    </source>
</evidence>
<keyword evidence="4 5" id="KW-0472">Membrane</keyword>
<feature type="domain" description="Major facilitator superfamily (MFS) profile" evidence="6">
    <location>
        <begin position="85"/>
        <end position="517"/>
    </location>
</feature>
<feature type="transmembrane region" description="Helical" evidence="5">
    <location>
        <begin position="463"/>
        <end position="485"/>
    </location>
</feature>
<accession>B7PSX2</accession>
<dbReference type="EMBL" id="ABJB011052970">
    <property type="status" value="NOT_ANNOTATED_CDS"/>
    <property type="molecule type" value="Genomic_DNA"/>
</dbReference>
<dbReference type="InParanoid" id="B7PSX2"/>
<evidence type="ECO:0000259" key="6">
    <source>
        <dbReference type="PROSITE" id="PS50850"/>
    </source>
</evidence>
<keyword evidence="9" id="KW-1185">Reference proteome</keyword>
<dbReference type="GO" id="GO:0016020">
    <property type="term" value="C:membrane"/>
    <property type="evidence" value="ECO:0007669"/>
    <property type="project" value="UniProtKB-SubCell"/>
</dbReference>
<organism>
    <name type="scientific">Ixodes scapularis</name>
    <name type="common">Black-legged tick</name>
    <name type="synonym">Deer tick</name>
    <dbReference type="NCBI Taxonomy" id="6945"/>
    <lineage>
        <taxon>Eukaryota</taxon>
        <taxon>Metazoa</taxon>
        <taxon>Ecdysozoa</taxon>
        <taxon>Arthropoda</taxon>
        <taxon>Chelicerata</taxon>
        <taxon>Arachnida</taxon>
        <taxon>Acari</taxon>
        <taxon>Parasitiformes</taxon>
        <taxon>Ixodida</taxon>
        <taxon>Ixodoidea</taxon>
        <taxon>Ixodidae</taxon>
        <taxon>Ixodinae</taxon>
        <taxon>Ixodes</taxon>
    </lineage>
</organism>
<evidence type="ECO:0000256" key="2">
    <source>
        <dbReference type="ARBA" id="ARBA00022692"/>
    </source>
</evidence>
<name>B7PSX2_IXOSC</name>
<gene>
    <name evidence="7" type="ORF">IscW_ISCW008146</name>
</gene>
<evidence type="ECO:0000313" key="9">
    <source>
        <dbReference type="Proteomes" id="UP000001555"/>
    </source>
</evidence>
<evidence type="ECO:0000256" key="5">
    <source>
        <dbReference type="SAM" id="Phobius"/>
    </source>
</evidence>
<dbReference type="FunCoup" id="B7PSX2">
    <property type="interactions" value="5"/>
</dbReference>
<dbReference type="PROSITE" id="PS50850">
    <property type="entry name" value="MFS"/>
    <property type="match status" value="1"/>
</dbReference>
<sequence>MDFDDLFPHIGEFGLYQKWTYFLLCIPATLTSVFTLFNSIFISATPDHWCRVPEIETFGDVLPPDVLKELSIPKTAANDFAKCEMYDVNYTAIIFSALDAQANRQPNSSWPIRPCTHGWIYSTVDYDSTLVTQTNTVCKDAWKVSTAQSALYAGSVVGTVLHMCLSTRYGRRMAFLITVLLSLGAGIGATFSTTFEQYIAWRCIIGLTYPAIFQIPFIMSMELMSPEKRTFSGMFVSTIYGIPFIMLAGIAYLLRDWFTVSLATSMPFITVLVVWWFIPESPRWLLSQNRMAEAEDVVQKIAKWNGKKIPANFLQACMEQQQKLTGNKYLKEEVSLQKLASYPNLLKKVLVVTFSWTANTMVYNGLSLATSTMNISDYLSFAISGAVEVPGVLLAWAFMDKYGRRPVMVSSMLIGGLACISSVLVPSGKCMSYLSLGKMSITASFATIYVYSAELFPTVLRTFAMGIVAMTGSISLIITPHILFLGQLYSIVIPGAIFGGLSAAGGFAVLLLPETMKVHLPQTLTEGDTFGGDIHLWKCMRNSRKKTANKVWTEEDLKQNTLSF</sequence>
<dbReference type="VEuPathDB" id="VectorBase:ISCP_030785"/>
<dbReference type="OrthoDB" id="3936150at2759"/>
<reference evidence="7 9" key="1">
    <citation type="submission" date="2008-03" db="EMBL/GenBank/DDBJ databases">
        <title>Annotation of Ixodes scapularis.</title>
        <authorList>
            <consortium name="Ixodes scapularis Genome Project Consortium"/>
            <person name="Caler E."/>
            <person name="Hannick L.I."/>
            <person name="Bidwell S."/>
            <person name="Joardar V."/>
            <person name="Thiagarajan M."/>
            <person name="Amedeo P."/>
            <person name="Galinsky K.J."/>
            <person name="Schobel S."/>
            <person name="Inman J."/>
            <person name="Hostetler J."/>
            <person name="Miller J."/>
            <person name="Hammond M."/>
            <person name="Megy K."/>
            <person name="Lawson D."/>
            <person name="Kodira C."/>
            <person name="Sutton G."/>
            <person name="Meyer J."/>
            <person name="Hill C.A."/>
            <person name="Birren B."/>
            <person name="Nene V."/>
            <person name="Collins F."/>
            <person name="Alarcon-Chaidez F."/>
            <person name="Wikel S."/>
            <person name="Strausberg R."/>
        </authorList>
    </citation>
    <scope>NUCLEOTIDE SEQUENCE [LARGE SCALE GENOMIC DNA]</scope>
    <source>
        <strain evidence="9">Wikel</strain>
        <strain evidence="7">Wikel colony</strain>
    </source>
</reference>